<gene>
    <name evidence="2" type="ORF">rCG_37656</name>
</gene>
<keyword evidence="1" id="KW-1133">Transmembrane helix</keyword>
<dbReference type="Proteomes" id="UP000234681">
    <property type="component" value="Chromosome 3"/>
</dbReference>
<evidence type="ECO:0000256" key="1">
    <source>
        <dbReference type="SAM" id="Phobius"/>
    </source>
</evidence>
<sequence length="88" mass="9866">METSKATLLTLFFCGFPHPWNQIQTDQYINTVISTIVMILHSLVLIFYPVICSTASSCYAPTPTPALFQAPEHTPSQTLWFPHNLPVS</sequence>
<dbReference type="AlphaFoldDB" id="A6JEZ7"/>
<feature type="transmembrane region" description="Helical" evidence="1">
    <location>
        <begin position="31"/>
        <end position="51"/>
    </location>
</feature>
<dbReference type="EMBL" id="CH473983">
    <property type="protein sequence ID" value="EDM00463.1"/>
    <property type="molecule type" value="Genomic_DNA"/>
</dbReference>
<keyword evidence="1" id="KW-0472">Membrane</keyword>
<organism evidence="2 3">
    <name type="scientific">Rattus norvegicus</name>
    <name type="common">Rat</name>
    <dbReference type="NCBI Taxonomy" id="10116"/>
    <lineage>
        <taxon>Eukaryota</taxon>
        <taxon>Metazoa</taxon>
        <taxon>Chordata</taxon>
        <taxon>Craniata</taxon>
        <taxon>Vertebrata</taxon>
        <taxon>Euteleostomi</taxon>
        <taxon>Mammalia</taxon>
        <taxon>Eutheria</taxon>
        <taxon>Euarchontoglires</taxon>
        <taxon>Glires</taxon>
        <taxon>Rodentia</taxon>
        <taxon>Myomorpha</taxon>
        <taxon>Muroidea</taxon>
        <taxon>Muridae</taxon>
        <taxon>Murinae</taxon>
        <taxon>Rattus</taxon>
    </lineage>
</organism>
<proteinExistence type="predicted"/>
<name>A6JEZ7_RAT</name>
<keyword evidence="1" id="KW-0812">Transmembrane</keyword>
<accession>A6JEZ7</accession>
<evidence type="ECO:0000313" key="3">
    <source>
        <dbReference type="Proteomes" id="UP000234681"/>
    </source>
</evidence>
<reference evidence="2 3" key="1">
    <citation type="submission" date="2005-09" db="EMBL/GenBank/DDBJ databases">
        <authorList>
            <person name="Mural R.J."/>
            <person name="Li P.W."/>
            <person name="Adams M.D."/>
            <person name="Amanatides P.G."/>
            <person name="Baden-Tillson H."/>
            <person name="Barnstead M."/>
            <person name="Chin S.H."/>
            <person name="Dew I."/>
            <person name="Evans C.A."/>
            <person name="Ferriera S."/>
            <person name="Flanigan M."/>
            <person name="Fosler C."/>
            <person name="Glodek A."/>
            <person name="Gu Z."/>
            <person name="Holt R.A."/>
            <person name="Jennings D."/>
            <person name="Kraft C.L."/>
            <person name="Lu F."/>
            <person name="Nguyen T."/>
            <person name="Nusskern D.R."/>
            <person name="Pfannkoch C.M."/>
            <person name="Sitter C."/>
            <person name="Sutton G.G."/>
            <person name="Venter J.C."/>
            <person name="Wang Z."/>
            <person name="Woodage T."/>
            <person name="Zheng X.H."/>
            <person name="Zhong F."/>
        </authorList>
    </citation>
    <scope>NUCLEOTIDE SEQUENCE [LARGE SCALE GENOMIC DNA]</scope>
    <source>
        <strain>BN</strain>
        <strain evidence="3">Sprague-Dawley</strain>
    </source>
</reference>
<protein>
    <submittedName>
        <fullName evidence="2">RCG37656</fullName>
    </submittedName>
</protein>
<evidence type="ECO:0000313" key="2">
    <source>
        <dbReference type="EMBL" id="EDM00463.1"/>
    </source>
</evidence>